<dbReference type="InterPro" id="IPR011856">
    <property type="entry name" value="tRNA_endonuc-like_dom_sf"/>
</dbReference>
<dbReference type="GO" id="GO:0003677">
    <property type="term" value="F:DNA binding"/>
    <property type="evidence" value="ECO:0007669"/>
    <property type="project" value="InterPro"/>
</dbReference>
<reference evidence="4" key="1">
    <citation type="journal article" date="2015" name="Proc. Natl. Acad. Sci. U.S.A.">
        <title>Networks of energetic and metabolic interactions define dynamics in microbial communities.</title>
        <authorList>
            <person name="Embree M."/>
            <person name="Liu J.K."/>
            <person name="Al-Bassam M.M."/>
            <person name="Zengler K."/>
        </authorList>
    </citation>
    <scope>NUCLEOTIDE SEQUENCE</scope>
</reference>
<feature type="domain" description="Restriction endonuclease type IV Mrr" evidence="2">
    <location>
        <begin position="158"/>
        <end position="276"/>
    </location>
</feature>
<dbReference type="Gene3D" id="1.10.10.10">
    <property type="entry name" value="Winged helix-like DNA-binding domain superfamily/Winged helix DNA-binding domain"/>
    <property type="match status" value="1"/>
</dbReference>
<feature type="compositionally biased region" description="Basic and acidic residues" evidence="1">
    <location>
        <begin position="114"/>
        <end position="124"/>
    </location>
</feature>
<dbReference type="GO" id="GO:0009307">
    <property type="term" value="P:DNA restriction-modification system"/>
    <property type="evidence" value="ECO:0007669"/>
    <property type="project" value="InterPro"/>
</dbReference>
<dbReference type="GO" id="GO:0015666">
    <property type="term" value="F:restriction endodeoxyribonuclease activity"/>
    <property type="evidence" value="ECO:0007669"/>
    <property type="project" value="TreeGrafter"/>
</dbReference>
<evidence type="ECO:0000259" key="3">
    <source>
        <dbReference type="Pfam" id="PF14338"/>
    </source>
</evidence>
<comment type="caution">
    <text evidence="4">The sequence shown here is derived from an EMBL/GenBank/DDBJ whole genome shotgun (WGS) entry which is preliminary data.</text>
</comment>
<sequence length="300" mass="34261">MAVPDFETFMLPVLRHLSDKDEHSRQEITSYVADQMNISKEDRAELLPSGRQRTLNSRVGWSITYMMKAGLVERPSRGRYRITDRGLAVLSKNPAPIDSKYLEQFPEFVEFKKYRPDKKDKPETGGEDDTLTPEELLERSYETIKQELAQELLDRIMKSSPEFFERLVVDLLVAMGYGGSRRDAGQAIGRSGDEGIDGIIKEDRLGLDAIYIQAKRWQNPVGRREIQQFVGSLEGKRARKGVFITTSTFSANAEAYVTQIEKKIVLIDGTRLSELMIEHAVGVTEESRYVVHRVDSDYFE</sequence>
<dbReference type="PANTHER" id="PTHR30015:SF7">
    <property type="entry name" value="TYPE IV METHYL-DIRECTED RESTRICTION ENZYME ECOKMRR"/>
    <property type="match status" value="1"/>
</dbReference>
<name>A0A0W8FIY9_9ZZZZ</name>
<evidence type="ECO:0000256" key="1">
    <source>
        <dbReference type="SAM" id="MobiDB-lite"/>
    </source>
</evidence>
<proteinExistence type="predicted"/>
<feature type="region of interest" description="Disordered" evidence="1">
    <location>
        <begin position="114"/>
        <end position="134"/>
    </location>
</feature>
<evidence type="ECO:0000259" key="2">
    <source>
        <dbReference type="Pfam" id="PF04471"/>
    </source>
</evidence>
<dbReference type="AlphaFoldDB" id="A0A0W8FIY9"/>
<feature type="domain" description="Restriction system protein Mrr-like N-terminal" evidence="3">
    <location>
        <begin position="6"/>
        <end position="91"/>
    </location>
</feature>
<dbReference type="EMBL" id="LNQE01001137">
    <property type="protein sequence ID" value="KUG20823.1"/>
    <property type="molecule type" value="Genomic_DNA"/>
</dbReference>
<dbReference type="InterPro" id="IPR011335">
    <property type="entry name" value="Restrct_endonuc-II-like"/>
</dbReference>
<dbReference type="Pfam" id="PF04471">
    <property type="entry name" value="Mrr_cat"/>
    <property type="match status" value="1"/>
</dbReference>
<dbReference type="Gene3D" id="3.40.1350.10">
    <property type="match status" value="1"/>
</dbReference>
<evidence type="ECO:0000313" key="4">
    <source>
        <dbReference type="EMBL" id="KUG20823.1"/>
    </source>
</evidence>
<accession>A0A0W8FIY9</accession>
<gene>
    <name evidence="4" type="ORF">ASZ90_009432</name>
</gene>
<dbReference type="SUPFAM" id="SSF52980">
    <property type="entry name" value="Restriction endonuclease-like"/>
    <property type="match status" value="1"/>
</dbReference>
<dbReference type="PANTHER" id="PTHR30015">
    <property type="entry name" value="MRR RESTRICTION SYSTEM PROTEIN"/>
    <property type="match status" value="1"/>
</dbReference>
<organism evidence="4">
    <name type="scientific">hydrocarbon metagenome</name>
    <dbReference type="NCBI Taxonomy" id="938273"/>
    <lineage>
        <taxon>unclassified sequences</taxon>
        <taxon>metagenomes</taxon>
        <taxon>ecological metagenomes</taxon>
    </lineage>
</organism>
<dbReference type="InterPro" id="IPR025745">
    <property type="entry name" value="Mrr-like_N_dom"/>
</dbReference>
<dbReference type="InterPro" id="IPR052906">
    <property type="entry name" value="Type_IV_Methyl-Rstrct_Enzyme"/>
</dbReference>
<dbReference type="InterPro" id="IPR007560">
    <property type="entry name" value="Restrct_endonuc_IV_Mrr"/>
</dbReference>
<dbReference type="Pfam" id="PF14338">
    <property type="entry name" value="Mrr_N"/>
    <property type="match status" value="1"/>
</dbReference>
<protein>
    <submittedName>
        <fullName evidence="4">Mrr restriction system protein</fullName>
    </submittedName>
</protein>
<dbReference type="InterPro" id="IPR036388">
    <property type="entry name" value="WH-like_DNA-bd_sf"/>
</dbReference>